<feature type="compositionally biased region" description="Polar residues" evidence="5">
    <location>
        <begin position="316"/>
        <end position="337"/>
    </location>
</feature>
<name>A0A2K1PYR1_9GAMM</name>
<evidence type="ECO:0000256" key="6">
    <source>
        <dbReference type="SAM" id="Phobius"/>
    </source>
</evidence>
<organism evidence="7 8">
    <name type="scientific">Solilutibacter silvestris</name>
    <dbReference type="NCBI Taxonomy" id="1645665"/>
    <lineage>
        <taxon>Bacteria</taxon>
        <taxon>Pseudomonadati</taxon>
        <taxon>Pseudomonadota</taxon>
        <taxon>Gammaproteobacteria</taxon>
        <taxon>Lysobacterales</taxon>
        <taxon>Lysobacteraceae</taxon>
        <taxon>Solilutibacter</taxon>
    </lineage>
</organism>
<evidence type="ECO:0000313" key="8">
    <source>
        <dbReference type="Proteomes" id="UP000236220"/>
    </source>
</evidence>
<evidence type="ECO:0000256" key="3">
    <source>
        <dbReference type="ARBA" id="ARBA00022989"/>
    </source>
</evidence>
<dbReference type="GO" id="GO:0016020">
    <property type="term" value="C:membrane"/>
    <property type="evidence" value="ECO:0007669"/>
    <property type="project" value="UniProtKB-SubCell"/>
</dbReference>
<evidence type="ECO:0000256" key="2">
    <source>
        <dbReference type="ARBA" id="ARBA00022692"/>
    </source>
</evidence>
<comment type="caution">
    <text evidence="7">The sequence shown here is derived from an EMBL/GenBank/DDBJ whole genome shotgun (WGS) entry which is preliminary data.</text>
</comment>
<keyword evidence="2 6" id="KW-0812">Transmembrane</keyword>
<gene>
    <name evidence="7" type="ORF">Lysil_2107</name>
</gene>
<evidence type="ECO:0000256" key="4">
    <source>
        <dbReference type="ARBA" id="ARBA00023136"/>
    </source>
</evidence>
<comment type="subcellular location">
    <subcellularLocation>
        <location evidence="1">Membrane</location>
        <topology evidence="1">Multi-pass membrane protein</topology>
    </subcellularLocation>
</comment>
<dbReference type="RefSeq" id="WP_103075576.1">
    <property type="nucleotide sequence ID" value="NZ_NPZB01000002.1"/>
</dbReference>
<evidence type="ECO:0000313" key="7">
    <source>
        <dbReference type="EMBL" id="PNS07931.1"/>
    </source>
</evidence>
<feature type="transmembrane region" description="Helical" evidence="6">
    <location>
        <begin position="32"/>
        <end position="55"/>
    </location>
</feature>
<keyword evidence="4 6" id="KW-0472">Membrane</keyword>
<feature type="transmembrane region" description="Helical" evidence="6">
    <location>
        <begin position="258"/>
        <end position="279"/>
    </location>
</feature>
<protein>
    <submittedName>
        <fullName evidence="7">TrbL/VirB6 plasmid conjugal transfer protein</fullName>
    </submittedName>
</protein>
<dbReference type="Pfam" id="PF04610">
    <property type="entry name" value="TrbL"/>
    <property type="match status" value="1"/>
</dbReference>
<dbReference type="AlphaFoldDB" id="A0A2K1PYR1"/>
<keyword evidence="3 6" id="KW-1133">Transmembrane helix</keyword>
<dbReference type="Proteomes" id="UP000236220">
    <property type="component" value="Unassembled WGS sequence"/>
</dbReference>
<feature type="transmembrane region" description="Helical" evidence="6">
    <location>
        <begin position="215"/>
        <end position="238"/>
    </location>
</feature>
<dbReference type="OrthoDB" id="5634624at2"/>
<reference evidence="7 8" key="1">
    <citation type="submission" date="2017-08" db="EMBL/GenBank/DDBJ databases">
        <title>Lysobacter sylvestris genome.</title>
        <authorList>
            <person name="Zhang D.-C."/>
            <person name="Albuquerque L."/>
            <person name="Franca L."/>
            <person name="Froufe H.J.C."/>
            <person name="Barroso C."/>
            <person name="Egas C."/>
            <person name="Da Costa M."/>
            <person name="Margesin R."/>
        </authorList>
    </citation>
    <scope>NUCLEOTIDE SEQUENCE [LARGE SCALE GENOMIC DNA]</scope>
    <source>
        <strain evidence="7 8">AM20-91</strain>
    </source>
</reference>
<proteinExistence type="predicted"/>
<dbReference type="EMBL" id="NPZB01000002">
    <property type="protein sequence ID" value="PNS07931.1"/>
    <property type="molecule type" value="Genomic_DNA"/>
</dbReference>
<keyword evidence="8" id="KW-1185">Reference proteome</keyword>
<evidence type="ECO:0000256" key="5">
    <source>
        <dbReference type="SAM" id="MobiDB-lite"/>
    </source>
</evidence>
<feature type="compositionally biased region" description="Polar residues" evidence="5">
    <location>
        <begin position="346"/>
        <end position="365"/>
    </location>
</feature>
<feature type="transmembrane region" description="Helical" evidence="6">
    <location>
        <begin position="67"/>
        <end position="87"/>
    </location>
</feature>
<sequence>MGSIGQWIFFSLIFKFLDKEIEIFRTNLVSGLIQWILLFGTIMVVSWIIFQGWLIVTGRSREPMMALVTNSMRVVLITLVASTFSLFGNDISDLLSNTLPRAITGLVTVDEVSPAQQIDQNLTLMQSTFALLDSYATAGGSADAWKDQLSHITTMSAVGTAGPAVVGGALLLMYKVALALFVGLGPLFIMCLLFQSTKSLFSKWLQYGIGTCFSLAVLCFMVSVAMKMVAAVGAAMFVKYTLAINNVGAMEGLNTVAMQQGGLGMVLTVLLVTCPPLAAQFFNATVGGFNAYSQFGHTKPDPHGGGGMVRDGQGSVIGQQAPSANHEQRNLGASNPGSHHGANRNLAGNQSSIQPTQDEIRSNSQRKLRVDGDQA</sequence>
<dbReference type="InterPro" id="IPR007688">
    <property type="entry name" value="Conjugal_tfr_TrbL/VirB6"/>
</dbReference>
<evidence type="ECO:0000256" key="1">
    <source>
        <dbReference type="ARBA" id="ARBA00004141"/>
    </source>
</evidence>
<feature type="region of interest" description="Disordered" evidence="5">
    <location>
        <begin position="300"/>
        <end position="375"/>
    </location>
</feature>
<dbReference type="GO" id="GO:0030255">
    <property type="term" value="P:protein secretion by the type IV secretion system"/>
    <property type="evidence" value="ECO:0007669"/>
    <property type="project" value="InterPro"/>
</dbReference>
<accession>A0A2K1PYR1</accession>
<feature type="transmembrane region" description="Helical" evidence="6">
    <location>
        <begin position="172"/>
        <end position="194"/>
    </location>
</feature>